<dbReference type="STRING" id="747725.A0A162MVM0"/>
<accession>A0A162MVM0</accession>
<proteinExistence type="predicted"/>
<dbReference type="AlphaFoldDB" id="A0A162MVM0"/>
<dbReference type="Proteomes" id="UP000077051">
    <property type="component" value="Unassembled WGS sequence"/>
</dbReference>
<reference evidence="1 2" key="1">
    <citation type="submission" date="2015-06" db="EMBL/GenBank/DDBJ databases">
        <title>Expansion of signal transduction pathways in fungi by whole-genome duplication.</title>
        <authorList>
            <consortium name="DOE Joint Genome Institute"/>
            <person name="Corrochano L.M."/>
            <person name="Kuo A."/>
            <person name="Marcet-Houben M."/>
            <person name="Polaino S."/>
            <person name="Salamov A."/>
            <person name="Villalobos J.M."/>
            <person name="Alvarez M.I."/>
            <person name="Avalos J."/>
            <person name="Benito E.P."/>
            <person name="Benoit I."/>
            <person name="Burger G."/>
            <person name="Camino L.P."/>
            <person name="Canovas D."/>
            <person name="Cerda-Olmedo E."/>
            <person name="Cheng J.-F."/>
            <person name="Dominguez A."/>
            <person name="Elias M."/>
            <person name="Eslava A.P."/>
            <person name="Glaser F."/>
            <person name="Grimwood J."/>
            <person name="Gutierrez G."/>
            <person name="Heitman J."/>
            <person name="Henrissat B."/>
            <person name="Iturriaga E.A."/>
            <person name="Lang B.F."/>
            <person name="Lavin J.L."/>
            <person name="Lee S."/>
            <person name="Li W."/>
            <person name="Lindquist E."/>
            <person name="Lopez-Garcia S."/>
            <person name="Luque E.M."/>
            <person name="Marcos A.T."/>
            <person name="Martin J."/>
            <person name="Mccluskey K."/>
            <person name="Medina H.R."/>
            <person name="Miralles-Duran A."/>
            <person name="Miyazaki A."/>
            <person name="Munoz-Torres E."/>
            <person name="Oguiza J.A."/>
            <person name="Ohm R."/>
            <person name="Olmedo M."/>
            <person name="Orejas M."/>
            <person name="Ortiz-Castellanos L."/>
            <person name="Pisabarro A.G."/>
            <person name="Rodriguez-Romero J."/>
            <person name="Ruiz-Herrera J."/>
            <person name="Ruiz-Vazquez R."/>
            <person name="Sanz C."/>
            <person name="Schackwitz W."/>
            <person name="Schmutz J."/>
            <person name="Shahriari M."/>
            <person name="Shelest E."/>
            <person name="Silva-Franco F."/>
            <person name="Soanes D."/>
            <person name="Syed K."/>
            <person name="Tagua V.G."/>
            <person name="Talbot N.J."/>
            <person name="Thon M."/>
            <person name="De Vries R.P."/>
            <person name="Wiebenga A."/>
            <person name="Yadav J.S."/>
            <person name="Braun E.L."/>
            <person name="Baker S."/>
            <person name="Garre V."/>
            <person name="Horwitz B."/>
            <person name="Torres-Martinez S."/>
            <person name="Idnurm A."/>
            <person name="Herrera-Estrella A."/>
            <person name="Gabaldon T."/>
            <person name="Grigoriev I.V."/>
        </authorList>
    </citation>
    <scope>NUCLEOTIDE SEQUENCE [LARGE SCALE GENOMIC DNA]</scope>
    <source>
        <strain evidence="1 2">CBS 277.49</strain>
    </source>
</reference>
<evidence type="ECO:0000313" key="2">
    <source>
        <dbReference type="Proteomes" id="UP000077051"/>
    </source>
</evidence>
<evidence type="ECO:0000313" key="1">
    <source>
        <dbReference type="EMBL" id="OAD05935.1"/>
    </source>
</evidence>
<sequence>MGKFGCANTSNCEISNITGLFEESFFDYQELESNLKQLLAKEGQPLSKMVIRCVIDLLISLPQYKESNVVNELDLKIRYLNPVLKYFCDDVKKKFKLRWPESNPAERKVRYSVQIFLSPLYLIQLTAKTLPTVKSSPHYIKIVLNH</sequence>
<dbReference type="EMBL" id="AMYB01000002">
    <property type="protein sequence ID" value="OAD05935.1"/>
    <property type="molecule type" value="Genomic_DNA"/>
</dbReference>
<dbReference type="VEuPathDB" id="FungiDB:MUCCIDRAFT_78999"/>
<name>A0A162MVM0_MUCCL</name>
<dbReference type="OrthoDB" id="2227646at2759"/>
<organism evidence="1 2">
    <name type="scientific">Mucor lusitanicus CBS 277.49</name>
    <dbReference type="NCBI Taxonomy" id="747725"/>
    <lineage>
        <taxon>Eukaryota</taxon>
        <taxon>Fungi</taxon>
        <taxon>Fungi incertae sedis</taxon>
        <taxon>Mucoromycota</taxon>
        <taxon>Mucoromycotina</taxon>
        <taxon>Mucoromycetes</taxon>
        <taxon>Mucorales</taxon>
        <taxon>Mucorineae</taxon>
        <taxon>Mucoraceae</taxon>
        <taxon>Mucor</taxon>
    </lineage>
</organism>
<gene>
    <name evidence="1" type="ORF">MUCCIDRAFT_78999</name>
</gene>
<keyword evidence="2" id="KW-1185">Reference proteome</keyword>
<comment type="caution">
    <text evidence="1">The sequence shown here is derived from an EMBL/GenBank/DDBJ whole genome shotgun (WGS) entry which is preliminary data.</text>
</comment>
<protein>
    <submittedName>
        <fullName evidence="1">Uncharacterized protein</fullName>
    </submittedName>
</protein>